<dbReference type="InterPro" id="IPR011032">
    <property type="entry name" value="GroES-like_sf"/>
</dbReference>
<accession>A0A5B9EDC4</accession>
<dbReference type="CDD" id="cd08272">
    <property type="entry name" value="MDR6"/>
    <property type="match status" value="1"/>
</dbReference>
<dbReference type="AlphaFoldDB" id="A0A5B9EDC4"/>
<protein>
    <submittedName>
        <fullName evidence="2">Zinc-dependent alcohol dehydrogenase family protein</fullName>
    </submittedName>
</protein>
<dbReference type="InterPro" id="IPR036291">
    <property type="entry name" value="NAD(P)-bd_dom_sf"/>
</dbReference>
<dbReference type="SUPFAM" id="SSF51735">
    <property type="entry name" value="NAD(P)-binding Rossmann-fold domains"/>
    <property type="match status" value="1"/>
</dbReference>
<dbReference type="SMART" id="SM00829">
    <property type="entry name" value="PKS_ER"/>
    <property type="match status" value="1"/>
</dbReference>
<dbReference type="Pfam" id="PF08240">
    <property type="entry name" value="ADH_N"/>
    <property type="match status" value="1"/>
</dbReference>
<gene>
    <name evidence="2" type="ORF">FTW19_18055</name>
</gene>
<evidence type="ECO:0000313" key="3">
    <source>
        <dbReference type="Proteomes" id="UP000321820"/>
    </source>
</evidence>
<reference evidence="2 3" key="1">
    <citation type="submission" date="2019-08" db="EMBL/GenBank/DDBJ databases">
        <title>Complete genome sequence of Terriglobus albidus strain ORNL.</title>
        <authorList>
            <person name="Podar M."/>
        </authorList>
    </citation>
    <scope>NUCLEOTIDE SEQUENCE [LARGE SCALE GENOMIC DNA]</scope>
    <source>
        <strain evidence="2 3">ORNL</strain>
    </source>
</reference>
<dbReference type="InterPro" id="IPR050700">
    <property type="entry name" value="YIM1/Zinc_Alcohol_DH_Fams"/>
</dbReference>
<dbReference type="Gene3D" id="3.90.180.10">
    <property type="entry name" value="Medium-chain alcohol dehydrogenases, catalytic domain"/>
    <property type="match status" value="1"/>
</dbReference>
<feature type="domain" description="Enoyl reductase (ER)" evidence="1">
    <location>
        <begin position="18"/>
        <end position="329"/>
    </location>
</feature>
<dbReference type="EMBL" id="CP042806">
    <property type="protein sequence ID" value="QEE29719.1"/>
    <property type="molecule type" value="Genomic_DNA"/>
</dbReference>
<name>A0A5B9EDC4_9BACT</name>
<evidence type="ECO:0000313" key="2">
    <source>
        <dbReference type="EMBL" id="QEE29719.1"/>
    </source>
</evidence>
<dbReference type="Gene3D" id="3.40.50.720">
    <property type="entry name" value="NAD(P)-binding Rossmann-like Domain"/>
    <property type="match status" value="1"/>
</dbReference>
<dbReference type="Pfam" id="PF13602">
    <property type="entry name" value="ADH_zinc_N_2"/>
    <property type="match status" value="1"/>
</dbReference>
<proteinExistence type="predicted"/>
<organism evidence="2 3">
    <name type="scientific">Terriglobus albidus</name>
    <dbReference type="NCBI Taxonomy" id="1592106"/>
    <lineage>
        <taxon>Bacteria</taxon>
        <taxon>Pseudomonadati</taxon>
        <taxon>Acidobacteriota</taxon>
        <taxon>Terriglobia</taxon>
        <taxon>Terriglobales</taxon>
        <taxon>Acidobacteriaceae</taxon>
        <taxon>Terriglobus</taxon>
    </lineage>
</organism>
<evidence type="ECO:0000259" key="1">
    <source>
        <dbReference type="SMART" id="SM00829"/>
    </source>
</evidence>
<dbReference type="InterPro" id="IPR013154">
    <property type="entry name" value="ADH-like_N"/>
</dbReference>
<dbReference type="InterPro" id="IPR020843">
    <property type="entry name" value="ER"/>
</dbReference>
<sequence length="332" mass="35058">MTADMTMKALVVDSFETGAFRIAEVPQPQIGDHDVLVRVHASGVNPIDSKIRTGKAPHGGMTAPCILGTDMAGVVEAVGIGVSEFEVGDEVYGLAGGAGGIQGSLAEYMAVDADLLAPKPKSLSMREAATLPLVSLTAYEGLADRAQVQAGDRVLVTGGAGGVGHIVVQMAVSAGAKVYATVSAAKAEIVRSYGATPIDRNEPVEQYVQRHTGGVGFDVGYDTVGGKPLDDCMAAIRNYGRVASCYGWGAHDLKALSRRGASYSGVFVLLPLLTRERRGHHGWILREVTRMVEQGKLRPMVDERRFTFETALEAHELVESGKANGKIVIDVI</sequence>
<dbReference type="PANTHER" id="PTHR11695:SF294">
    <property type="entry name" value="RETICULON-4-INTERACTING PROTEIN 1, MITOCHONDRIAL"/>
    <property type="match status" value="1"/>
</dbReference>
<dbReference type="KEGG" id="talb:FTW19_18055"/>
<dbReference type="SUPFAM" id="SSF50129">
    <property type="entry name" value="GroES-like"/>
    <property type="match status" value="1"/>
</dbReference>
<dbReference type="GO" id="GO:0016491">
    <property type="term" value="F:oxidoreductase activity"/>
    <property type="evidence" value="ECO:0007669"/>
    <property type="project" value="InterPro"/>
</dbReference>
<keyword evidence="3" id="KW-1185">Reference proteome</keyword>
<dbReference type="PANTHER" id="PTHR11695">
    <property type="entry name" value="ALCOHOL DEHYDROGENASE RELATED"/>
    <property type="match status" value="1"/>
</dbReference>
<dbReference type="Proteomes" id="UP000321820">
    <property type="component" value="Chromosome"/>
</dbReference>
<dbReference type="OrthoDB" id="9792162at2"/>